<gene>
    <name evidence="2" type="ORF">KPL78_20175</name>
</gene>
<evidence type="ECO:0000256" key="1">
    <source>
        <dbReference type="ARBA" id="ARBA00022473"/>
    </source>
</evidence>
<protein>
    <submittedName>
        <fullName evidence="2">AAA family ATPase</fullName>
    </submittedName>
</protein>
<proteinExistence type="predicted"/>
<dbReference type="Pfam" id="PF06564">
    <property type="entry name" value="CBP_BcsQ"/>
    <property type="match status" value="1"/>
</dbReference>
<dbReference type="InterPro" id="IPR027417">
    <property type="entry name" value="P-loop_NTPase"/>
</dbReference>
<dbReference type="PROSITE" id="PS00032">
    <property type="entry name" value="ANTENNAPEDIA"/>
    <property type="match status" value="1"/>
</dbReference>
<dbReference type="RefSeq" id="WP_219764789.1">
    <property type="nucleotide sequence ID" value="NZ_JAHYBZ010000007.1"/>
</dbReference>
<dbReference type="PANTHER" id="PTHR13696:SF52">
    <property type="entry name" value="PARA FAMILY PROTEIN CT_582"/>
    <property type="match status" value="1"/>
</dbReference>
<dbReference type="InterPro" id="IPR050678">
    <property type="entry name" value="DNA_Partitioning_ATPase"/>
</dbReference>
<dbReference type="InterPro" id="IPR001827">
    <property type="entry name" value="Homeobox_Antennapedia_CS"/>
</dbReference>
<reference evidence="2 3" key="1">
    <citation type="submission" date="2021-07" db="EMBL/GenBank/DDBJ databases">
        <authorList>
            <person name="So Y."/>
        </authorList>
    </citation>
    <scope>NUCLEOTIDE SEQUENCE [LARGE SCALE GENOMIC DNA]</scope>
    <source>
        <strain evidence="2 3">HJA6</strain>
    </source>
</reference>
<sequence length="270" mass="27700">MPLICIASPKGGVGKTSVAAGLADALRRAGRTVVALDCDPQNALRLHLGLPITDGAGYLARLPERPDWRSFLRQTPAGIDLLPHGEADLRSALASAMMIEREPELLAGPVRAMLADPATIVVADTPPGASAALAALMPQTALVLAVLLADAASTALLPDIESGRFLGQGTLGTLTGPKLMVALNQVDRHSRLSVAAAEGVATHLGPRLAGAVCRDEAMAEALACQRPIGAHAPASRAARDTADLAAALLRALPPPAPAPVASPLFPWMRP</sequence>
<dbReference type="InterPro" id="IPR017746">
    <property type="entry name" value="Cellulose_synthase_operon_BcsQ"/>
</dbReference>
<organism evidence="2 3">
    <name type="scientific">Roseomonas alba</name>
    <dbReference type="NCBI Taxonomy" id="2846776"/>
    <lineage>
        <taxon>Bacteria</taxon>
        <taxon>Pseudomonadati</taxon>
        <taxon>Pseudomonadota</taxon>
        <taxon>Alphaproteobacteria</taxon>
        <taxon>Acetobacterales</taxon>
        <taxon>Roseomonadaceae</taxon>
        <taxon>Roseomonas</taxon>
    </lineage>
</organism>
<comment type="caution">
    <text evidence="2">The sequence shown here is derived from an EMBL/GenBank/DDBJ whole genome shotgun (WGS) entry which is preliminary data.</text>
</comment>
<evidence type="ECO:0000313" key="3">
    <source>
        <dbReference type="Proteomes" id="UP001196565"/>
    </source>
</evidence>
<dbReference type="PANTHER" id="PTHR13696">
    <property type="entry name" value="P-LOOP CONTAINING NUCLEOSIDE TRIPHOSPHATE HYDROLASE"/>
    <property type="match status" value="1"/>
</dbReference>
<name>A0ABS7AD21_9PROT</name>
<dbReference type="EMBL" id="JAHYBZ010000007">
    <property type="protein sequence ID" value="MBW6400188.1"/>
    <property type="molecule type" value="Genomic_DNA"/>
</dbReference>
<accession>A0ABS7AD21</accession>
<keyword evidence="3" id="KW-1185">Reference proteome</keyword>
<keyword evidence="1" id="KW-0217">Developmental protein</keyword>
<dbReference type="Gene3D" id="3.40.50.300">
    <property type="entry name" value="P-loop containing nucleotide triphosphate hydrolases"/>
    <property type="match status" value="1"/>
</dbReference>
<evidence type="ECO:0000313" key="2">
    <source>
        <dbReference type="EMBL" id="MBW6400188.1"/>
    </source>
</evidence>
<dbReference type="Proteomes" id="UP001196565">
    <property type="component" value="Unassembled WGS sequence"/>
</dbReference>
<dbReference type="SUPFAM" id="SSF52540">
    <property type="entry name" value="P-loop containing nucleoside triphosphate hydrolases"/>
    <property type="match status" value="1"/>
</dbReference>
<dbReference type="CDD" id="cd02042">
    <property type="entry name" value="ParAB_family"/>
    <property type="match status" value="1"/>
</dbReference>